<gene>
    <name evidence="2" type="ORF">PB01_10660</name>
</gene>
<keyword evidence="1" id="KW-0472">Membrane</keyword>
<protein>
    <recommendedName>
        <fullName evidence="4">DUF4083 domain-containing protein</fullName>
    </recommendedName>
</protein>
<dbReference type="KEGG" id="psyo:PB01_10660"/>
<feature type="transmembrane region" description="Helical" evidence="1">
    <location>
        <begin position="12"/>
        <end position="32"/>
    </location>
</feature>
<proteinExistence type="predicted"/>
<dbReference type="AlphaFoldDB" id="A0A5J6SP44"/>
<evidence type="ECO:0008006" key="4">
    <source>
        <dbReference type="Google" id="ProtNLM"/>
    </source>
</evidence>
<accession>A0A5J6SP44</accession>
<evidence type="ECO:0000256" key="1">
    <source>
        <dbReference type="SAM" id="Phobius"/>
    </source>
</evidence>
<sequence length="64" mass="7405">MMNGGDGVFTVFALLPLIFYIAIIIFGVYFVIKVVKFMDSKIKLDQEKNEKIDQLIHVINKEKK</sequence>
<organism evidence="2 3">
    <name type="scientific">Psychrobacillus glaciei</name>
    <dbReference type="NCBI Taxonomy" id="2283160"/>
    <lineage>
        <taxon>Bacteria</taxon>
        <taxon>Bacillati</taxon>
        <taxon>Bacillota</taxon>
        <taxon>Bacilli</taxon>
        <taxon>Bacillales</taxon>
        <taxon>Bacillaceae</taxon>
        <taxon>Psychrobacillus</taxon>
    </lineage>
</organism>
<dbReference type="RefSeq" id="WP_151700179.1">
    <property type="nucleotide sequence ID" value="NZ_CP031223.1"/>
</dbReference>
<reference evidence="2 3" key="1">
    <citation type="submission" date="2018-07" db="EMBL/GenBank/DDBJ databases">
        <title>Complete genome sequence of Psychrobacillus sp. PB01, isolated from iceberg, and comparative genome analysis of Psychrobacillus strains.</title>
        <authorList>
            <person name="Lee P.C."/>
        </authorList>
    </citation>
    <scope>NUCLEOTIDE SEQUENCE [LARGE SCALE GENOMIC DNA]</scope>
    <source>
        <strain evidence="2 3">PB01</strain>
    </source>
</reference>
<keyword evidence="3" id="KW-1185">Reference proteome</keyword>
<keyword evidence="1" id="KW-0812">Transmembrane</keyword>
<dbReference type="OrthoDB" id="2935324at2"/>
<name>A0A5J6SP44_9BACI</name>
<dbReference type="EMBL" id="CP031223">
    <property type="protein sequence ID" value="QFF99253.1"/>
    <property type="molecule type" value="Genomic_DNA"/>
</dbReference>
<evidence type="ECO:0000313" key="2">
    <source>
        <dbReference type="EMBL" id="QFF99253.1"/>
    </source>
</evidence>
<keyword evidence="1" id="KW-1133">Transmembrane helix</keyword>
<evidence type="ECO:0000313" key="3">
    <source>
        <dbReference type="Proteomes" id="UP000325517"/>
    </source>
</evidence>
<dbReference type="Proteomes" id="UP000325517">
    <property type="component" value="Chromosome"/>
</dbReference>